<feature type="transmembrane region" description="Helical" evidence="8">
    <location>
        <begin position="52"/>
        <end position="69"/>
    </location>
</feature>
<keyword evidence="11" id="KW-1185">Reference proteome</keyword>
<evidence type="ECO:0000256" key="2">
    <source>
        <dbReference type="ARBA" id="ARBA00006236"/>
    </source>
</evidence>
<feature type="transmembrane region" description="Helical" evidence="8">
    <location>
        <begin position="278"/>
        <end position="296"/>
    </location>
</feature>
<keyword evidence="7 8" id="KW-0472">Membrane</keyword>
<gene>
    <name evidence="10" type="ORF">theurythT_23240</name>
</gene>
<dbReference type="CDD" id="cd17320">
    <property type="entry name" value="MFS_MdfA_MDR_like"/>
    <property type="match status" value="1"/>
</dbReference>
<dbReference type="PROSITE" id="PS50850">
    <property type="entry name" value="MFS"/>
    <property type="match status" value="1"/>
</dbReference>
<dbReference type="Gene3D" id="1.20.1720.10">
    <property type="entry name" value="Multidrug resistance protein D"/>
    <property type="match status" value="1"/>
</dbReference>
<evidence type="ECO:0000256" key="5">
    <source>
        <dbReference type="ARBA" id="ARBA00022692"/>
    </source>
</evidence>
<evidence type="ECO:0000256" key="1">
    <source>
        <dbReference type="ARBA" id="ARBA00004651"/>
    </source>
</evidence>
<dbReference type="PANTHER" id="PTHR23502">
    <property type="entry name" value="MAJOR FACILITATOR SUPERFAMILY"/>
    <property type="match status" value="1"/>
</dbReference>
<evidence type="ECO:0000256" key="4">
    <source>
        <dbReference type="ARBA" id="ARBA00022475"/>
    </source>
</evidence>
<keyword evidence="6 8" id="KW-1133">Transmembrane helix</keyword>
<feature type="transmembrane region" description="Helical" evidence="8">
    <location>
        <begin position="368"/>
        <end position="386"/>
    </location>
</feature>
<dbReference type="InterPro" id="IPR020846">
    <property type="entry name" value="MFS_dom"/>
</dbReference>
<dbReference type="InterPro" id="IPR004812">
    <property type="entry name" value="Efflux_drug-R_Bcr/CmlA"/>
</dbReference>
<organism evidence="10 11">
    <name type="scientific">Thalassotalea eurytherma</name>
    <dbReference type="NCBI Taxonomy" id="1144278"/>
    <lineage>
        <taxon>Bacteria</taxon>
        <taxon>Pseudomonadati</taxon>
        <taxon>Pseudomonadota</taxon>
        <taxon>Gammaproteobacteria</taxon>
        <taxon>Alteromonadales</taxon>
        <taxon>Colwelliaceae</taxon>
        <taxon>Thalassotalea</taxon>
    </lineage>
</organism>
<feature type="transmembrane region" description="Helical" evidence="8">
    <location>
        <begin position="101"/>
        <end position="124"/>
    </location>
</feature>
<feature type="transmembrane region" description="Helical" evidence="8">
    <location>
        <begin position="12"/>
        <end position="32"/>
    </location>
</feature>
<sequence>MSQLGEHSLKRLIILLASLMAMSPLAIDLYLPAMPVMAQDFSTTMPMMQNTLSIYLAGYACGLILFGPLSDINPRRKLAIIGVAGFTLCSFAQIFCQSIEAFFALRFAQAFIVSSALVIIPATIREYYGKNTAKGLSYVSMVMMLAPMIAPTIGSVLLSISGWPLIFIALTSYAVVMLVLVVRFLPEKKQRSPKPKSLEFFSRYKLVFTRKKARTDLLTSMVVSLAFFSYITAIPFVYLSVYQLSEFQFSVLFGVAVFALMTAHFINSRLVTKVGSRAMLNGGLLVAMTFSIALVISTVTHAHIAIFVASLLPLMGSLSVIAVNADALVFSRFKMHLGTATAVIGVLRFGVGALAGPILAFFHDGTATVFASLMFSCIAFIAILQLPTNIRLRKYRQQLKQLS</sequence>
<feature type="transmembrane region" description="Helical" evidence="8">
    <location>
        <begin position="166"/>
        <end position="186"/>
    </location>
</feature>
<evidence type="ECO:0000256" key="7">
    <source>
        <dbReference type="ARBA" id="ARBA00023136"/>
    </source>
</evidence>
<dbReference type="InterPro" id="IPR011701">
    <property type="entry name" value="MFS"/>
</dbReference>
<feature type="transmembrane region" description="Helical" evidence="8">
    <location>
        <begin position="302"/>
        <end position="325"/>
    </location>
</feature>
<keyword evidence="5 8" id="KW-0812">Transmembrane</keyword>
<comment type="subcellular location">
    <subcellularLocation>
        <location evidence="8">Cell inner membrane</location>
        <topology evidence="8">Multi-pass membrane protein</topology>
    </subcellularLocation>
    <subcellularLocation>
        <location evidence="1">Cell membrane</location>
        <topology evidence="1">Multi-pass membrane protein</topology>
    </subcellularLocation>
</comment>
<keyword evidence="4" id="KW-1003">Cell membrane</keyword>
<evidence type="ECO:0000256" key="6">
    <source>
        <dbReference type="ARBA" id="ARBA00022989"/>
    </source>
</evidence>
<keyword evidence="3 8" id="KW-0813">Transport</keyword>
<feature type="transmembrane region" description="Helical" evidence="8">
    <location>
        <begin position="247"/>
        <end position="266"/>
    </location>
</feature>
<accession>A0ABQ6H432</accession>
<dbReference type="InterPro" id="IPR036259">
    <property type="entry name" value="MFS_trans_sf"/>
</dbReference>
<dbReference type="RefSeq" id="WP_284208262.1">
    <property type="nucleotide sequence ID" value="NZ_BSSU01000011.1"/>
</dbReference>
<feature type="transmembrane region" description="Helical" evidence="8">
    <location>
        <begin position="136"/>
        <end position="160"/>
    </location>
</feature>
<comment type="similarity">
    <text evidence="2 8">Belongs to the major facilitator superfamily. Bcr/CmlA family.</text>
</comment>
<evidence type="ECO:0000313" key="10">
    <source>
        <dbReference type="EMBL" id="GLX82872.1"/>
    </source>
</evidence>
<proteinExistence type="inferred from homology"/>
<keyword evidence="8" id="KW-0997">Cell inner membrane</keyword>
<feature type="domain" description="Major facilitator superfamily (MFS) profile" evidence="9">
    <location>
        <begin position="12"/>
        <end position="394"/>
    </location>
</feature>
<dbReference type="PANTHER" id="PTHR23502:SF132">
    <property type="entry name" value="POLYAMINE TRANSPORTER 2-RELATED"/>
    <property type="match status" value="1"/>
</dbReference>
<dbReference type="Proteomes" id="UP001157133">
    <property type="component" value="Unassembled WGS sequence"/>
</dbReference>
<evidence type="ECO:0000313" key="11">
    <source>
        <dbReference type="Proteomes" id="UP001157133"/>
    </source>
</evidence>
<feature type="transmembrane region" description="Helical" evidence="8">
    <location>
        <begin position="217"/>
        <end position="241"/>
    </location>
</feature>
<dbReference type="NCBIfam" id="TIGR00710">
    <property type="entry name" value="efflux_Bcr_CflA"/>
    <property type="match status" value="1"/>
</dbReference>
<dbReference type="EMBL" id="BSSU01000011">
    <property type="protein sequence ID" value="GLX82872.1"/>
    <property type="molecule type" value="Genomic_DNA"/>
</dbReference>
<dbReference type="Pfam" id="PF07690">
    <property type="entry name" value="MFS_1"/>
    <property type="match status" value="1"/>
</dbReference>
<evidence type="ECO:0000256" key="8">
    <source>
        <dbReference type="RuleBase" id="RU365088"/>
    </source>
</evidence>
<protein>
    <recommendedName>
        <fullName evidence="8">Bcr/CflA family efflux transporter</fullName>
    </recommendedName>
</protein>
<dbReference type="SUPFAM" id="SSF103473">
    <property type="entry name" value="MFS general substrate transporter"/>
    <property type="match status" value="1"/>
</dbReference>
<name>A0ABQ6H432_9GAMM</name>
<feature type="transmembrane region" description="Helical" evidence="8">
    <location>
        <begin position="337"/>
        <end position="362"/>
    </location>
</feature>
<feature type="transmembrane region" description="Helical" evidence="8">
    <location>
        <begin position="78"/>
        <end position="95"/>
    </location>
</feature>
<comment type="caution">
    <text evidence="10">The sequence shown here is derived from an EMBL/GenBank/DDBJ whole genome shotgun (WGS) entry which is preliminary data.</text>
</comment>
<reference evidence="10 11" key="1">
    <citation type="submission" date="2023-03" db="EMBL/GenBank/DDBJ databases">
        <title>Draft genome sequence of Thalassotalea eurytherma JCM 18482T.</title>
        <authorList>
            <person name="Sawabe T."/>
        </authorList>
    </citation>
    <scope>NUCLEOTIDE SEQUENCE [LARGE SCALE GENOMIC DNA]</scope>
    <source>
        <strain evidence="10 11">JCM 18482</strain>
    </source>
</reference>
<evidence type="ECO:0000256" key="3">
    <source>
        <dbReference type="ARBA" id="ARBA00022448"/>
    </source>
</evidence>
<evidence type="ECO:0000259" key="9">
    <source>
        <dbReference type="PROSITE" id="PS50850"/>
    </source>
</evidence>